<keyword evidence="3" id="KW-1185">Reference proteome</keyword>
<dbReference type="EMBL" id="CP073720">
    <property type="protein sequence ID" value="UWP79095.1"/>
    <property type="molecule type" value="Genomic_DNA"/>
</dbReference>
<reference evidence="2" key="2">
    <citation type="submission" date="2022-09" db="EMBL/GenBank/DDBJ databases">
        <title>Biosynthetic gene clusters of Dactylosporangioum fulvum.</title>
        <authorList>
            <person name="Caradec T."/>
        </authorList>
    </citation>
    <scope>NUCLEOTIDE SEQUENCE</scope>
    <source>
        <strain evidence="2">NRRL B-16292</strain>
    </source>
</reference>
<feature type="transmembrane region" description="Helical" evidence="1">
    <location>
        <begin position="154"/>
        <end position="176"/>
    </location>
</feature>
<protein>
    <submittedName>
        <fullName evidence="2">DUF1048 domain-containing protein</fullName>
    </submittedName>
</protein>
<dbReference type="Proteomes" id="UP001059617">
    <property type="component" value="Chromosome"/>
</dbReference>
<feature type="transmembrane region" description="Helical" evidence="1">
    <location>
        <begin position="182"/>
        <end position="206"/>
    </location>
</feature>
<gene>
    <name evidence="2" type="ORF">Dfulv_28450</name>
</gene>
<evidence type="ECO:0000256" key="1">
    <source>
        <dbReference type="SAM" id="Phobius"/>
    </source>
</evidence>
<proteinExistence type="predicted"/>
<keyword evidence="1" id="KW-0812">Transmembrane</keyword>
<dbReference type="SUPFAM" id="SSF158560">
    <property type="entry name" value="BH3980-like"/>
    <property type="match status" value="1"/>
</dbReference>
<feature type="transmembrane region" description="Helical" evidence="1">
    <location>
        <begin position="77"/>
        <end position="103"/>
    </location>
</feature>
<evidence type="ECO:0000313" key="3">
    <source>
        <dbReference type="Proteomes" id="UP001059617"/>
    </source>
</evidence>
<organism evidence="2 3">
    <name type="scientific">Dactylosporangium fulvum</name>
    <dbReference type="NCBI Taxonomy" id="53359"/>
    <lineage>
        <taxon>Bacteria</taxon>
        <taxon>Bacillati</taxon>
        <taxon>Actinomycetota</taxon>
        <taxon>Actinomycetes</taxon>
        <taxon>Micromonosporales</taxon>
        <taxon>Micromonosporaceae</taxon>
        <taxon>Dactylosporangium</taxon>
    </lineage>
</organism>
<feature type="transmembrane region" description="Helical" evidence="1">
    <location>
        <begin position="115"/>
        <end position="142"/>
    </location>
</feature>
<sequence>MDTIDDAVTIADHEWRACGVRRSDRAALAADLRLDLESAAADGVTPRQLIGDDLRGFARRLADEAGVRRVPHGYGRVIRTALTGAVLGGCAGAVVLMLIYPLMVRLVDLPRGFRVPILLAVLLYYGTAAGLAAGGAVVAVRMRLRDLPGVRRTANAMLVLVPLAGVVVTPVVMGFARSTGYSTAPLIVAVEAGLVVAAVAGAVALARKWSLRGHDGRRAPAAV</sequence>
<dbReference type="RefSeq" id="WP_259856603.1">
    <property type="nucleotide sequence ID" value="NZ_BAAAST010000134.1"/>
</dbReference>
<name>A0ABY5VP71_9ACTN</name>
<reference evidence="2" key="1">
    <citation type="submission" date="2021-04" db="EMBL/GenBank/DDBJ databases">
        <authorList>
            <person name="Hartkoorn R.C."/>
            <person name="Beaudoing E."/>
            <person name="Hot D."/>
        </authorList>
    </citation>
    <scope>NUCLEOTIDE SEQUENCE</scope>
    <source>
        <strain evidence="2">NRRL B-16292</strain>
    </source>
</reference>
<keyword evidence="1" id="KW-1133">Transmembrane helix</keyword>
<accession>A0ABY5VP71</accession>
<keyword evidence="1" id="KW-0472">Membrane</keyword>
<evidence type="ECO:0000313" key="2">
    <source>
        <dbReference type="EMBL" id="UWP79095.1"/>
    </source>
</evidence>